<comment type="caution">
    <text evidence="3">The sequence shown here is derived from an EMBL/GenBank/DDBJ whole genome shotgun (WGS) entry which is preliminary data.</text>
</comment>
<proteinExistence type="predicted"/>
<evidence type="ECO:0000256" key="1">
    <source>
        <dbReference type="PROSITE-ProRule" id="PRU00339"/>
    </source>
</evidence>
<dbReference type="PROSITE" id="PS50005">
    <property type="entry name" value="TPR"/>
    <property type="match status" value="2"/>
</dbReference>
<dbReference type="Pfam" id="PF00515">
    <property type="entry name" value="TPR_1"/>
    <property type="match status" value="1"/>
</dbReference>
<dbReference type="SUPFAM" id="SSF48452">
    <property type="entry name" value="TPR-like"/>
    <property type="match status" value="2"/>
</dbReference>
<dbReference type="EMBL" id="BSYO01000017">
    <property type="protein sequence ID" value="GMH17359.1"/>
    <property type="molecule type" value="Genomic_DNA"/>
</dbReference>
<dbReference type="Pfam" id="PF13432">
    <property type="entry name" value="TPR_16"/>
    <property type="match status" value="1"/>
</dbReference>
<dbReference type="Pfam" id="PF13414">
    <property type="entry name" value="TPR_11"/>
    <property type="match status" value="1"/>
</dbReference>
<dbReference type="InterPro" id="IPR044534">
    <property type="entry name" value="TTL1-4"/>
</dbReference>
<organism evidence="3 4">
    <name type="scientific">Nepenthes gracilis</name>
    <name type="common">Slender pitcher plant</name>
    <dbReference type="NCBI Taxonomy" id="150966"/>
    <lineage>
        <taxon>Eukaryota</taxon>
        <taxon>Viridiplantae</taxon>
        <taxon>Streptophyta</taxon>
        <taxon>Embryophyta</taxon>
        <taxon>Tracheophyta</taxon>
        <taxon>Spermatophyta</taxon>
        <taxon>Magnoliopsida</taxon>
        <taxon>eudicotyledons</taxon>
        <taxon>Gunneridae</taxon>
        <taxon>Pentapetalae</taxon>
        <taxon>Caryophyllales</taxon>
        <taxon>Nepenthaceae</taxon>
        <taxon>Nepenthes</taxon>
    </lineage>
</organism>
<dbReference type="InterPro" id="IPR011990">
    <property type="entry name" value="TPR-like_helical_dom_sf"/>
</dbReference>
<evidence type="ECO:0008006" key="5">
    <source>
        <dbReference type="Google" id="ProtNLM"/>
    </source>
</evidence>
<dbReference type="InterPro" id="IPR019734">
    <property type="entry name" value="TPR_rpt"/>
</dbReference>
<gene>
    <name evidence="3" type="ORF">Nepgr_019200</name>
</gene>
<dbReference type="GO" id="GO:0005737">
    <property type="term" value="C:cytoplasm"/>
    <property type="evidence" value="ECO:0007669"/>
    <property type="project" value="TreeGrafter"/>
</dbReference>
<protein>
    <recommendedName>
        <fullName evidence="5">Inactive TPR repeat-containing thioredoxin TTL3-like</fullName>
    </recommendedName>
</protein>
<evidence type="ECO:0000256" key="2">
    <source>
        <dbReference type="SAM" id="MobiDB-lite"/>
    </source>
</evidence>
<sequence>MSTNAVEREHGCGFMATIFQRRRGSAVRSLPPVRFNNKREENWSNLAKSLPIKVDEKLTKKPALPCSRPSFSRAQNLAIRNLNAPKRASSSTSSPWPSASPSNGSSSEKVRPQGEVSNGSKAPTRAASGNVIGLGQMGNSEKQPATDNVAIGKIHYRGNFTMGNIVRKSSTETGVLRSANKLDSETLKMMGNEKYKQGKFEEALELYDRAIAMDSSKASYWSNKSAALIGLGRLLDAISGGREAIRIEPSYQRAHLRLASLYIRLGFAEKALQHFKHSGSLAGSTNIAVAQALEACVNRCNEAEKNRDWTALLMETRCALAAGADSAPQIYALQVEALLNLLRHEEAYAAFKSAPSCDIDTYARLFGLDGGVLLYSIQARLYIAVGRFDDAIKAAQSAARLDPTDEEVRALMARARAVAVARSRGNKLFKELNFAEAFNAYSKGLEHEPYNSLLLSNRAACRSKLGQFEKAIEDCSLALRLQPSYNKARLRRADCNAKLERWEASVEDYEMLTREAANSEEVGTALSKTRQKLQHQ</sequence>
<name>A0AAD3SVF0_NEPGR</name>
<dbReference type="Gene3D" id="1.25.40.10">
    <property type="entry name" value="Tetratricopeptide repeat domain"/>
    <property type="match status" value="3"/>
</dbReference>
<dbReference type="AlphaFoldDB" id="A0AAD3SVF0"/>
<reference evidence="3" key="1">
    <citation type="submission" date="2023-05" db="EMBL/GenBank/DDBJ databases">
        <title>Nepenthes gracilis genome sequencing.</title>
        <authorList>
            <person name="Fukushima K."/>
        </authorList>
    </citation>
    <scope>NUCLEOTIDE SEQUENCE</scope>
    <source>
        <strain evidence="3">SING2019-196</strain>
    </source>
</reference>
<feature type="compositionally biased region" description="Low complexity" evidence="2">
    <location>
        <begin position="89"/>
        <end position="107"/>
    </location>
</feature>
<keyword evidence="4" id="KW-1185">Reference proteome</keyword>
<dbReference type="PANTHER" id="PTHR46050">
    <property type="entry name" value="TPR REPEAT-CONTAINING THIOREDOXIN"/>
    <property type="match status" value="1"/>
</dbReference>
<feature type="repeat" description="TPR" evidence="1">
    <location>
        <begin position="372"/>
        <end position="405"/>
    </location>
</feature>
<dbReference type="PANTHER" id="PTHR46050:SF18">
    <property type="entry name" value="TETRATRICOPEPTIDE REPEAT (TPR)-LIKE SUPERFAMILY PROTEIN"/>
    <property type="match status" value="1"/>
</dbReference>
<accession>A0AAD3SVF0</accession>
<feature type="repeat" description="TPR" evidence="1">
    <location>
        <begin position="184"/>
        <end position="217"/>
    </location>
</feature>
<dbReference type="Proteomes" id="UP001279734">
    <property type="component" value="Unassembled WGS sequence"/>
</dbReference>
<dbReference type="SMART" id="SM00028">
    <property type="entry name" value="TPR"/>
    <property type="match status" value="6"/>
</dbReference>
<evidence type="ECO:0000313" key="4">
    <source>
        <dbReference type="Proteomes" id="UP001279734"/>
    </source>
</evidence>
<evidence type="ECO:0000313" key="3">
    <source>
        <dbReference type="EMBL" id="GMH17359.1"/>
    </source>
</evidence>
<feature type="region of interest" description="Disordered" evidence="2">
    <location>
        <begin position="84"/>
        <end position="144"/>
    </location>
</feature>
<keyword evidence="1" id="KW-0802">TPR repeat</keyword>